<comment type="caution">
    <text evidence="2">The sequence shown here is derived from an EMBL/GenBank/DDBJ whole genome shotgun (WGS) entry which is preliminary data.</text>
</comment>
<proteinExistence type="predicted"/>
<reference evidence="4" key="2">
    <citation type="journal article" date="2019" name="Int. J. Syst. Evol. Microbiol.">
        <title>The Global Catalogue of Microorganisms (GCM) 10K type strain sequencing project: providing services to taxonomists for standard genome sequencing and annotation.</title>
        <authorList>
            <consortium name="The Broad Institute Genomics Platform"/>
            <consortium name="The Broad Institute Genome Sequencing Center for Infectious Disease"/>
            <person name="Wu L."/>
            <person name="Ma J."/>
        </authorList>
    </citation>
    <scope>NUCLEOTIDE SEQUENCE [LARGE SCALE GENOMIC DNA]</scope>
    <source>
        <strain evidence="4">CGMCC 1.15287</strain>
    </source>
</reference>
<dbReference type="AlphaFoldDB" id="A0A7W6P4B5"/>
<organism evidence="2 3">
    <name type="scientific">Pedobacter zeae</name>
    <dbReference type="NCBI Taxonomy" id="1737356"/>
    <lineage>
        <taxon>Bacteria</taxon>
        <taxon>Pseudomonadati</taxon>
        <taxon>Bacteroidota</taxon>
        <taxon>Sphingobacteriia</taxon>
        <taxon>Sphingobacteriales</taxon>
        <taxon>Sphingobacteriaceae</taxon>
        <taxon>Pedobacter</taxon>
    </lineage>
</organism>
<protein>
    <recommendedName>
        <fullName evidence="5">Prophage tail endopeptidase domain-containing protein</fullName>
    </recommendedName>
</protein>
<gene>
    <name evidence="1" type="ORF">GCM10007422_17330</name>
    <name evidence="2" type="ORF">GGQ60_000573</name>
</gene>
<reference evidence="1" key="1">
    <citation type="journal article" date="2014" name="Int. J. Syst. Evol. Microbiol.">
        <title>Complete genome of a new Firmicutes species belonging to the dominant human colonic microbiota ('Ruminococcus bicirculans') reveals two chromosomes and a selective capacity to utilize plant glucans.</title>
        <authorList>
            <consortium name="NISC Comparative Sequencing Program"/>
            <person name="Wegmann U."/>
            <person name="Louis P."/>
            <person name="Goesmann A."/>
            <person name="Henrissat B."/>
            <person name="Duncan S.H."/>
            <person name="Flint H.J."/>
        </authorList>
    </citation>
    <scope>NUCLEOTIDE SEQUENCE</scope>
    <source>
        <strain evidence="1">CGMCC 1.15287</strain>
    </source>
</reference>
<name>A0A7W6P4B5_9SPHI</name>
<keyword evidence="4" id="KW-1185">Reference proteome</keyword>
<dbReference type="Proteomes" id="UP000642938">
    <property type="component" value="Unassembled WGS sequence"/>
</dbReference>
<sequence>MGTFQLEIKRLGQVIYRLEIDENTIYSGEFLGMDKVTSNFIVSSPLDLRVDDYIEHNGRTYKLKTAVPQDDIDAVTHRYDLTFYGRLYDLYNTQIKHLKRTKFTYTGTPLELLSLIVDCLNEREPGYSIGDCSDISEPQTFDFEMQSCRTALSMVAEKFKLEYYLDDQDKFYLLPKVGVDQNITMQAGRSLGLYNASRKAVDQDYATVWYCYGGTQNLPDGYRDGMDRIALSDPILKNTALYGYKEGSVIFEDVYPRRTSTITAVNGLNEVVDTTLDFDINAQNITDGGAKIVFKSGELSGQQFVITGYNHTTKTIRFGTNKDETGYQQPNDTFKAAVGDKYTLIGLVMPQSYVDAAEAEVMALGQAHANKNSFPPVAFPLNIDEKFIRDMGYVYKLIPGDTIHVVSASLGVDTRIRLQSVSYPLVNPAKIEGVVSDVIQYTDRDLMIKDIKQNKKETSKGQKTALYARQVADEVKNAAILQQFKQTYVGERAILTGAFVAGNPESGEVAGISGTDDNLEAVRIWAGASFENRGAAPFLVKQNGDAVFRNATLQSSATGQRIEIDSVNNRMRFYDSLNNLLIDLDDDTAFEGYSIFPNPPGPPIVSKVYGPGIRFGLETGANGFVTVGRKGARTNGFFEVVNEDGDTVFIVEGLNERLRSMVAWLAEAPVVIQDKINVEKAASVEVQDGADNYHAGIDYEADVRVGGTSFVHMKWIKGVLVEATPL</sequence>
<dbReference type="EMBL" id="JACIEF010000001">
    <property type="protein sequence ID" value="MBB4106613.1"/>
    <property type="molecule type" value="Genomic_DNA"/>
</dbReference>
<reference evidence="1" key="4">
    <citation type="submission" date="2024-05" db="EMBL/GenBank/DDBJ databases">
        <authorList>
            <person name="Sun Q."/>
            <person name="Zhou Y."/>
        </authorList>
    </citation>
    <scope>NUCLEOTIDE SEQUENCE</scope>
    <source>
        <strain evidence="1">CGMCC 1.15287</strain>
    </source>
</reference>
<evidence type="ECO:0000313" key="1">
    <source>
        <dbReference type="EMBL" id="GGH02719.1"/>
    </source>
</evidence>
<evidence type="ECO:0008006" key="5">
    <source>
        <dbReference type="Google" id="ProtNLM"/>
    </source>
</evidence>
<evidence type="ECO:0000313" key="3">
    <source>
        <dbReference type="Proteomes" id="UP000532273"/>
    </source>
</evidence>
<evidence type="ECO:0000313" key="2">
    <source>
        <dbReference type="EMBL" id="MBB4106613.1"/>
    </source>
</evidence>
<dbReference type="EMBL" id="BMHZ01000002">
    <property type="protein sequence ID" value="GGH02719.1"/>
    <property type="molecule type" value="Genomic_DNA"/>
</dbReference>
<evidence type="ECO:0000313" key="4">
    <source>
        <dbReference type="Proteomes" id="UP000642938"/>
    </source>
</evidence>
<dbReference type="Proteomes" id="UP000532273">
    <property type="component" value="Unassembled WGS sequence"/>
</dbReference>
<accession>A0A7W6P4B5</accession>
<dbReference type="RefSeq" id="WP_183759863.1">
    <property type="nucleotide sequence ID" value="NZ_BMHZ01000002.1"/>
</dbReference>
<reference evidence="2 3" key="3">
    <citation type="submission" date="2020-08" db="EMBL/GenBank/DDBJ databases">
        <title>Genomic Encyclopedia of Type Strains, Phase IV (KMG-IV): sequencing the most valuable type-strain genomes for metagenomic binning, comparative biology and taxonomic classification.</title>
        <authorList>
            <person name="Goeker M."/>
        </authorList>
    </citation>
    <scope>NUCLEOTIDE SEQUENCE [LARGE SCALE GENOMIC DNA]</scope>
    <source>
        <strain evidence="2 3">DSM 100774</strain>
    </source>
</reference>